<feature type="transmembrane region" description="Helical" evidence="2">
    <location>
        <begin position="467"/>
        <end position="491"/>
    </location>
</feature>
<proteinExistence type="predicted"/>
<gene>
    <name evidence="3" type="ORF">GCM10023185_00240</name>
</gene>
<keyword evidence="2" id="KW-1133">Transmembrane helix</keyword>
<keyword evidence="1" id="KW-0175">Coiled coil</keyword>
<evidence type="ECO:0000313" key="3">
    <source>
        <dbReference type="EMBL" id="GAA4346066.1"/>
    </source>
</evidence>
<evidence type="ECO:0000256" key="1">
    <source>
        <dbReference type="SAM" id="Coils"/>
    </source>
</evidence>
<comment type="caution">
    <text evidence="3">The sequence shown here is derived from an EMBL/GenBank/DDBJ whole genome shotgun (WGS) entry which is preliminary data.</text>
</comment>
<reference evidence="4" key="1">
    <citation type="journal article" date="2019" name="Int. J. Syst. Evol. Microbiol.">
        <title>The Global Catalogue of Microorganisms (GCM) 10K type strain sequencing project: providing services to taxonomists for standard genome sequencing and annotation.</title>
        <authorList>
            <consortium name="The Broad Institute Genomics Platform"/>
            <consortium name="The Broad Institute Genome Sequencing Center for Infectious Disease"/>
            <person name="Wu L."/>
            <person name="Ma J."/>
        </authorList>
    </citation>
    <scope>NUCLEOTIDE SEQUENCE [LARGE SCALE GENOMIC DNA]</scope>
    <source>
        <strain evidence="4">JCM 17923</strain>
    </source>
</reference>
<feature type="coiled-coil region" evidence="1">
    <location>
        <begin position="218"/>
        <end position="245"/>
    </location>
</feature>
<evidence type="ECO:0008006" key="5">
    <source>
        <dbReference type="Google" id="ProtNLM"/>
    </source>
</evidence>
<dbReference type="RefSeq" id="WP_345232654.1">
    <property type="nucleotide sequence ID" value="NZ_BAABGZ010000002.1"/>
</dbReference>
<protein>
    <recommendedName>
        <fullName evidence="5">Polysaccharide chain length determinant N-terminal domain-containing protein</fullName>
    </recommendedName>
</protein>
<dbReference type="EMBL" id="BAABGZ010000002">
    <property type="protein sequence ID" value="GAA4346066.1"/>
    <property type="molecule type" value="Genomic_DNA"/>
</dbReference>
<keyword evidence="2" id="KW-0812">Transmembrane</keyword>
<evidence type="ECO:0000313" key="4">
    <source>
        <dbReference type="Proteomes" id="UP001501153"/>
    </source>
</evidence>
<dbReference type="InterPro" id="IPR050445">
    <property type="entry name" value="Bact_polysacc_biosynth/exp"/>
</dbReference>
<evidence type="ECO:0000256" key="2">
    <source>
        <dbReference type="SAM" id="Phobius"/>
    </source>
</evidence>
<keyword evidence="2" id="KW-0472">Membrane</keyword>
<accession>A0ABP8HWL8</accession>
<name>A0ABP8HWL8_9BACT</name>
<dbReference type="PANTHER" id="PTHR32309">
    <property type="entry name" value="TYROSINE-PROTEIN KINASE"/>
    <property type="match status" value="1"/>
</dbReference>
<sequence>MSLSEITRLLARKWPLLVLVPLVLAASTYFFARHLPVVYSSDTTIYTGIASGYSLTGDAAADYNRTNNAFDNLTNLVTARSTKQEVIYRLLAEDLWQTRLHPEYLSLERYEDLREKLPPALRGQLTGASQEATLENVRRFADASGSNAIQKLLSSKNLTYSLRALNKLTATHLGASDLIKVEFDSYDPELCRRTLELVTEVFLGQSKSLRESQTASVIAYYEAELERAKVRLDKAEKDNLAFNRSNNIINYDAQSQNVATGKESLAGQLTETTQQYAGALAALKAVDRKLQGRQAALLSSQDVVEQRKRLSRLNAQLADQQLFGQQSPGGAAKARQLESEAAEVAAAIQSNVNSYYAQSVSTSGIPSKELLDEWVQNMVLVEANKAKLDVMNRRKKEFEREYERMAPLGATLKRIAREIDLAEKAYLTVLARLNESKASQQNTQLTANLKIVDPPNLPGQPKSNPQLILVILSALGGLVVVAGTVVGLGLLDNSLQNPANATRQTGLPVAGVLPDERAAAAPELQQRSLEQLLHYILLKSASATPAQPFAVGIGSVHAPDGKAALWQALVSHAQAKGIPLLALHPDASGTAAPSGAHARTYPAETAAVQGWSLEQLLGTAGAGPGAVGKAAAGTAPNARLLLLELPALRGEAAPPAGVLRQLDLVFLAVPASTTWRSSDRQAVELLRAATPAPVELVLGGVAPELAHDALS</sequence>
<dbReference type="PANTHER" id="PTHR32309:SF13">
    <property type="entry name" value="FERRIC ENTEROBACTIN TRANSPORT PROTEIN FEPE"/>
    <property type="match status" value="1"/>
</dbReference>
<keyword evidence="4" id="KW-1185">Reference proteome</keyword>
<organism evidence="3 4">
    <name type="scientific">Hymenobacter saemangeumensis</name>
    <dbReference type="NCBI Taxonomy" id="1084522"/>
    <lineage>
        <taxon>Bacteria</taxon>
        <taxon>Pseudomonadati</taxon>
        <taxon>Bacteroidota</taxon>
        <taxon>Cytophagia</taxon>
        <taxon>Cytophagales</taxon>
        <taxon>Hymenobacteraceae</taxon>
        <taxon>Hymenobacter</taxon>
    </lineage>
</organism>
<dbReference type="Proteomes" id="UP001501153">
    <property type="component" value="Unassembled WGS sequence"/>
</dbReference>